<evidence type="ECO:0000256" key="6">
    <source>
        <dbReference type="SAM" id="MobiDB-lite"/>
    </source>
</evidence>
<keyword evidence="2" id="KW-0597">Phosphoprotein</keyword>
<keyword evidence="10" id="KW-1185">Reference proteome</keyword>
<dbReference type="InterPro" id="IPR007309">
    <property type="entry name" value="TFIIIC_Bblock-bd"/>
</dbReference>
<feature type="region of interest" description="Disordered" evidence="6">
    <location>
        <begin position="589"/>
        <end position="637"/>
    </location>
</feature>
<dbReference type="Pfam" id="PF20222">
    <property type="entry name" value="DUF6581"/>
    <property type="match status" value="1"/>
</dbReference>
<comment type="subcellular location">
    <subcellularLocation>
        <location evidence="1">Nucleus</location>
    </subcellularLocation>
</comment>
<evidence type="ECO:0000256" key="1">
    <source>
        <dbReference type="ARBA" id="ARBA00004123"/>
    </source>
</evidence>
<evidence type="ECO:0008006" key="11">
    <source>
        <dbReference type="Google" id="ProtNLM"/>
    </source>
</evidence>
<feature type="region of interest" description="Disordered" evidence="6">
    <location>
        <begin position="1455"/>
        <end position="1525"/>
    </location>
</feature>
<feature type="region of interest" description="Disordered" evidence="6">
    <location>
        <begin position="1538"/>
        <end position="1568"/>
    </location>
</feature>
<evidence type="ECO:0000259" key="8">
    <source>
        <dbReference type="Pfam" id="PF20222"/>
    </source>
</evidence>
<feature type="region of interest" description="Disordered" evidence="6">
    <location>
        <begin position="903"/>
        <end position="944"/>
    </location>
</feature>
<feature type="compositionally biased region" description="Acidic residues" evidence="6">
    <location>
        <begin position="352"/>
        <end position="362"/>
    </location>
</feature>
<evidence type="ECO:0000256" key="4">
    <source>
        <dbReference type="ARBA" id="ARBA00023163"/>
    </source>
</evidence>
<feature type="domain" description="Transcription factor tau subunit sfc3/Tfc3 C-terminal" evidence="8">
    <location>
        <begin position="1644"/>
        <end position="2051"/>
    </location>
</feature>
<feature type="region of interest" description="Disordered" evidence="6">
    <location>
        <begin position="862"/>
        <end position="889"/>
    </location>
</feature>
<dbReference type="GeneID" id="89928875"/>
<feature type="region of interest" description="Disordered" evidence="6">
    <location>
        <begin position="1288"/>
        <end position="1312"/>
    </location>
</feature>
<feature type="compositionally biased region" description="Polar residues" evidence="6">
    <location>
        <begin position="1515"/>
        <end position="1525"/>
    </location>
</feature>
<evidence type="ECO:0000313" key="10">
    <source>
        <dbReference type="Proteomes" id="UP001337655"/>
    </source>
</evidence>
<dbReference type="EMBL" id="JAVRRT010000011">
    <property type="protein sequence ID" value="KAK5167840.1"/>
    <property type="molecule type" value="Genomic_DNA"/>
</dbReference>
<sequence length="2100" mass="231725">MATGFDELVEQLLYDVALAGREGIGVPELEQAARSFYQSRHIPEQPTQPMPATEDDLLFSDAPPTSTTNEVDYNFLDAVWDWLCHHPDVLIDYNEDEADSARTEQHRTSNTAPSAHRHARQRIFTTEDRTWQVIAGHGVDHSRLAPLYFECLRVIAAHGPKGIVQPDLRRITDQDKRSVPHRTDVLAQQGYITKEPVVARGAGTSLLRLRRFAKDVKVDSAQERTTTLAEGMTLHYDECFDKMIKLLKVNGNIIAIADLLLGLGIYENRGKTRAFRYGYKRLAKQGCIRKLLARVDEVDDDTEAGGKEAWIRCVQLMREPTETDRVWFKKNAGPMKRRNRVSNQTEGGSDTSDSEEDVEAGQEDGALMNTGPAPEWTPDLPHANFLYRIIADAGVIGITSFSLDERIGGFWRRPLDELLARLSDPSRHKQPSHLKHLNIVREPSKEGKRTQFRYRTLENFGEAVKMGQTTWKVVQGSREDVAALRKSLSTEARVDQWGFPQLRAYKFAGTDGRASLLQCQGVAEAPTEKKDDRSAPSKATHKRKFDDLVQPNDPTAPVIPSRWLNVTFDPSGKQVDKSKTEIARHVATTAHQNRENSDQMAQMPEASVPTAETRAVDENTGPTPPATVNPNPSVKAKKVRLRHSPQNHTAGPLVTTSGLHINPSGSYPPHLIKAGRRKIVLVAVFKSWRLAGLPCFRQSGPAAVLDPALANVPSGALTPGNGSDETSVPKSTDTATTLPAEVAPVQNSTPALPVDVPTPYRSTDGPTPKRARLNADTPIKMVYSSLASLESSIKLPKGTKPGRPTDGELARRAQRRADIAQEMLATGAAKLASESAEAPQSPPAVETSLIAKLPIKVPEPLPTRRLLSSTTPSVPRTPVEPKSNETGALDVDDVVDASAQTPAEEVQQQLEVGGDSGGSTDLRHQGDTTPAPAVQEPPHLQSQETIQADWSRDVDANAQAIADGAQRDLEATDRSGVPICPRDDRLATPAPGVQEPMPEFDTEILHRRLEDCVLQIVRDAKGAHAADLNLSFAVADCWDQANGPTPDRNSVMRTVSRLVAQDRIQKYKFTFEDEEGKQAERAIVTESGIDLNSAVVQEVRKNIVRDHPYRNKWMSTRREKLKLADEKPNTPQSPGAGAPSTNGASNHDAQFPASELRSVRRKGRIAAEFPAVHGVTVKRTAKGIEAAQAEEKLFHRNFRHVPALGRNRFRGLSAGKGPQGLNGVLNEEQAERGDPEEVGEGNEDIEERDEGGNEIGDIDDDDNYSSGDDTAPVAEKQAAGMTSFQLERYAHDPSAVPKRFATPRPRSSFEPQNALHTALASSRNAPRKDARPVCKAAIKPAPRGAKVQGEKKQADMAWAKSSAAPTGLDDVLCRAKILGCGTADKSGTLFWQFQCEVERVLLVEKLLMNDEVMISGGPDFVNHGLNRHHTRVQWSDEEYNIDFCDGFLPTLKAEKDRQRPAKKVVRNGGHPTTLQPAAAAAGYPAPPATRAPPALPTPPSKTPTFRTIRPHDPATSLSLPRSGVSINGLFQQPTQLQSPAQFQTPIQAQPRNRPSPYNTRGHGEGRPKIDYMTSIIDFDDDDEEVSTPQQGRHQDVIEIDGSPRVSTTRKANKQDAIELYDPAEDDSISQNAPRSYTKTFVERGRLAVAVALCQMICGGTVGSNRIKWEIVTHAFGYKLGHESYRGRWKVQGRTEYGNQYVTKIQAMLHEPFLQAYEKGELPTIDFSNINQTDWPALLDWAVDIVQPEGYRAVRLNRRGPRKSTAKGADTDATPTPNIPPDKQNAGDVQAVALPKQLEDAALDNSFIMEKSWLRALIATPDEFYVEQQATRKLSVIDNYKLDKIVHEMKATRTVAHKHKGRQQPGRNFIFTPYMLSLFNRWLGDSIDHSFLIDVATAWKTVAEHFQVHDKLELKPGGATEEKMLVLNDLLAHGNVKIAPVIPPITDDFNAPPGTLSKWGTGGYSHRPKAIDDSTFQLSVVYTKTTSFTSQHGLRQMPVPKYVPAVLGEAGFRIPFWIDIHGNFIPKIWRMVLRSVLWLLVYCAGVTVDGIEKALGGKLWAWEAELVVEWMERVGCAVKCGNGGWRAGEWWFCALMEEVWG</sequence>
<feature type="region of interest" description="Disordered" evidence="6">
    <location>
        <begin position="43"/>
        <end position="63"/>
    </location>
</feature>
<feature type="compositionally biased region" description="Polar residues" evidence="6">
    <location>
        <begin position="1129"/>
        <end position="1148"/>
    </location>
</feature>
<feature type="domain" description="B-block binding subunit of TFIIIC" evidence="7">
    <location>
        <begin position="147"/>
        <end position="215"/>
    </location>
</feature>
<feature type="compositionally biased region" description="Acidic residues" evidence="6">
    <location>
        <begin position="1236"/>
        <end position="1249"/>
    </location>
</feature>
<evidence type="ECO:0000256" key="2">
    <source>
        <dbReference type="ARBA" id="ARBA00022553"/>
    </source>
</evidence>
<keyword evidence="4" id="KW-0804">Transcription</keyword>
<comment type="caution">
    <text evidence="9">The sequence shown here is derived from an EMBL/GenBank/DDBJ whole genome shotgun (WGS) entry which is preliminary data.</text>
</comment>
<evidence type="ECO:0000256" key="5">
    <source>
        <dbReference type="ARBA" id="ARBA00023242"/>
    </source>
</evidence>
<feature type="compositionally biased region" description="Polar residues" evidence="6">
    <location>
        <begin position="1538"/>
        <end position="1558"/>
    </location>
</feature>
<evidence type="ECO:0000313" key="9">
    <source>
        <dbReference type="EMBL" id="KAK5167840.1"/>
    </source>
</evidence>
<feature type="compositionally biased region" description="Basic and acidic residues" evidence="6">
    <location>
        <begin position="526"/>
        <end position="535"/>
    </location>
</feature>
<dbReference type="Proteomes" id="UP001337655">
    <property type="component" value="Unassembled WGS sequence"/>
</dbReference>
<evidence type="ECO:0000259" key="7">
    <source>
        <dbReference type="Pfam" id="PF04182"/>
    </source>
</evidence>
<dbReference type="GO" id="GO:0003677">
    <property type="term" value="F:DNA binding"/>
    <property type="evidence" value="ECO:0007669"/>
    <property type="project" value="UniProtKB-KW"/>
</dbReference>
<feature type="region of interest" description="Disordered" evidence="6">
    <location>
        <begin position="1757"/>
        <end position="1784"/>
    </location>
</feature>
<dbReference type="GO" id="GO:0000127">
    <property type="term" value="C:transcription factor TFIIIC complex"/>
    <property type="evidence" value="ECO:0007669"/>
    <property type="project" value="InterPro"/>
</dbReference>
<gene>
    <name evidence="9" type="ORF">LTR77_007539</name>
</gene>
<feature type="region of interest" description="Disordered" evidence="6">
    <location>
        <begin position="1114"/>
        <end position="1149"/>
    </location>
</feature>
<dbReference type="GO" id="GO:0006384">
    <property type="term" value="P:transcription initiation at RNA polymerase III promoter"/>
    <property type="evidence" value="ECO:0007669"/>
    <property type="project" value="InterPro"/>
</dbReference>
<dbReference type="RefSeq" id="XP_064657546.1">
    <property type="nucleotide sequence ID" value="XM_064804776.1"/>
</dbReference>
<protein>
    <recommendedName>
        <fullName evidence="11">TFIIIC transcription initiation factor complex subunits Tfc3</fullName>
    </recommendedName>
</protein>
<dbReference type="GO" id="GO:0042791">
    <property type="term" value="P:5S class rRNA transcription by RNA polymerase III"/>
    <property type="evidence" value="ECO:0007669"/>
    <property type="project" value="TreeGrafter"/>
</dbReference>
<organism evidence="9 10">
    <name type="scientific">Saxophila tyrrhenica</name>
    <dbReference type="NCBI Taxonomy" id="1690608"/>
    <lineage>
        <taxon>Eukaryota</taxon>
        <taxon>Fungi</taxon>
        <taxon>Dikarya</taxon>
        <taxon>Ascomycota</taxon>
        <taxon>Pezizomycotina</taxon>
        <taxon>Dothideomycetes</taxon>
        <taxon>Dothideomycetidae</taxon>
        <taxon>Mycosphaerellales</taxon>
        <taxon>Extremaceae</taxon>
        <taxon>Saxophila</taxon>
    </lineage>
</organism>
<accession>A0AAV9P925</accession>
<dbReference type="InterPro" id="IPR046488">
    <property type="entry name" value="Sfc3/Tfc3_C"/>
</dbReference>
<feature type="region of interest" description="Disordered" evidence="6">
    <location>
        <begin position="1209"/>
        <end position="1271"/>
    </location>
</feature>
<dbReference type="PANTHER" id="PTHR15180">
    <property type="entry name" value="GENERAL TRANSCRIPTION FACTOR 3C POLYPEPTIDE 1"/>
    <property type="match status" value="1"/>
</dbReference>
<reference evidence="9 10" key="1">
    <citation type="submission" date="2023-08" db="EMBL/GenBank/DDBJ databases">
        <title>Black Yeasts Isolated from many extreme environments.</title>
        <authorList>
            <person name="Coleine C."/>
            <person name="Stajich J.E."/>
            <person name="Selbmann L."/>
        </authorList>
    </citation>
    <scope>NUCLEOTIDE SEQUENCE [LARGE SCALE GENOMIC DNA]</scope>
    <source>
        <strain evidence="9 10">CCFEE 5935</strain>
    </source>
</reference>
<keyword evidence="5" id="KW-0539">Nucleus</keyword>
<feature type="region of interest" description="Disordered" evidence="6">
    <location>
        <begin position="100"/>
        <end position="119"/>
    </location>
</feature>
<feature type="compositionally biased region" description="Low complexity" evidence="6">
    <location>
        <begin position="1471"/>
        <end position="1483"/>
    </location>
</feature>
<dbReference type="InterPro" id="IPR044210">
    <property type="entry name" value="Tfc3-like"/>
</dbReference>
<evidence type="ECO:0000256" key="3">
    <source>
        <dbReference type="ARBA" id="ARBA00023125"/>
    </source>
</evidence>
<feature type="region of interest" description="Disordered" evidence="6">
    <location>
        <begin position="969"/>
        <end position="997"/>
    </location>
</feature>
<proteinExistence type="predicted"/>
<feature type="region of interest" description="Disordered" evidence="6">
    <location>
        <begin position="748"/>
        <end position="772"/>
    </location>
</feature>
<keyword evidence="3" id="KW-0238">DNA-binding</keyword>
<feature type="region of interest" description="Disordered" evidence="6">
    <location>
        <begin position="523"/>
        <end position="557"/>
    </location>
</feature>
<feature type="compositionally biased region" description="Polar residues" evidence="6">
    <location>
        <begin position="341"/>
        <end position="351"/>
    </location>
</feature>
<dbReference type="PANTHER" id="PTHR15180:SF1">
    <property type="entry name" value="GENERAL TRANSCRIPTION FACTOR 3C POLYPEPTIDE 1"/>
    <property type="match status" value="1"/>
</dbReference>
<dbReference type="Pfam" id="PF04182">
    <property type="entry name" value="B-block_TFIIIC"/>
    <property type="match status" value="1"/>
</dbReference>
<feature type="compositionally biased region" description="Pro residues" evidence="6">
    <location>
        <begin position="1484"/>
        <end position="1501"/>
    </location>
</feature>
<dbReference type="GO" id="GO:0005634">
    <property type="term" value="C:nucleus"/>
    <property type="evidence" value="ECO:0007669"/>
    <property type="project" value="UniProtKB-SubCell"/>
</dbReference>
<name>A0AAV9P925_9PEZI</name>
<feature type="region of interest" description="Disordered" evidence="6">
    <location>
        <begin position="335"/>
        <end position="375"/>
    </location>
</feature>
<feature type="compositionally biased region" description="Basic and acidic residues" evidence="6">
    <location>
        <begin position="1116"/>
        <end position="1128"/>
    </location>
</feature>